<keyword evidence="9" id="KW-0325">Glycoprotein</keyword>
<comment type="subcellular location">
    <subcellularLocation>
        <location evidence="1">Membrane</location>
        <topology evidence="1">Single-pass type I membrane protein</topology>
    </subcellularLocation>
</comment>
<keyword evidence="8" id="KW-0675">Receptor</keyword>
<dbReference type="InterPro" id="IPR032675">
    <property type="entry name" value="LRR_dom_sf"/>
</dbReference>
<proteinExistence type="predicted"/>
<dbReference type="Gene3D" id="3.80.10.10">
    <property type="entry name" value="Ribonuclease Inhibitor"/>
    <property type="match status" value="2"/>
</dbReference>
<dbReference type="PANTHER" id="PTHR48061:SF46">
    <property type="entry name" value="LEUCINE-RICH REPEAT-CONTAINING N-TERMINAL PLANT-TYPE DOMAIN-CONTAINING PROTEIN"/>
    <property type="match status" value="1"/>
</dbReference>
<keyword evidence="11" id="KW-1185">Reference proteome</keyword>
<organism evidence="10 11">
    <name type="scientific">Rhamnella rubrinervis</name>
    <dbReference type="NCBI Taxonomy" id="2594499"/>
    <lineage>
        <taxon>Eukaryota</taxon>
        <taxon>Viridiplantae</taxon>
        <taxon>Streptophyta</taxon>
        <taxon>Embryophyta</taxon>
        <taxon>Tracheophyta</taxon>
        <taxon>Spermatophyta</taxon>
        <taxon>Magnoliopsida</taxon>
        <taxon>eudicotyledons</taxon>
        <taxon>Gunneridae</taxon>
        <taxon>Pentapetalae</taxon>
        <taxon>rosids</taxon>
        <taxon>fabids</taxon>
        <taxon>Rosales</taxon>
        <taxon>Rhamnaceae</taxon>
        <taxon>rhamnoid group</taxon>
        <taxon>Rhamneae</taxon>
        <taxon>Rhamnella</taxon>
    </lineage>
</organism>
<accession>A0A8K0MCW6</accession>
<evidence type="ECO:0000256" key="8">
    <source>
        <dbReference type="ARBA" id="ARBA00023170"/>
    </source>
</evidence>
<dbReference type="InterPro" id="IPR046956">
    <property type="entry name" value="RLP23-like"/>
</dbReference>
<dbReference type="EMBL" id="VOIH02000007">
    <property type="protein sequence ID" value="KAF3443044.1"/>
    <property type="molecule type" value="Genomic_DNA"/>
</dbReference>
<dbReference type="GO" id="GO:0016020">
    <property type="term" value="C:membrane"/>
    <property type="evidence" value="ECO:0007669"/>
    <property type="project" value="UniProtKB-SubCell"/>
</dbReference>
<evidence type="ECO:0000313" key="11">
    <source>
        <dbReference type="Proteomes" id="UP000796880"/>
    </source>
</evidence>
<evidence type="ECO:0000256" key="4">
    <source>
        <dbReference type="ARBA" id="ARBA00022729"/>
    </source>
</evidence>
<keyword evidence="6" id="KW-1133">Transmembrane helix</keyword>
<evidence type="ECO:0000256" key="9">
    <source>
        <dbReference type="ARBA" id="ARBA00023180"/>
    </source>
</evidence>
<gene>
    <name evidence="10" type="ORF">FNV43_RR16965</name>
</gene>
<reference evidence="10" key="1">
    <citation type="submission" date="2020-03" db="EMBL/GenBank/DDBJ databases">
        <title>A high-quality chromosome-level genome assembly of a woody plant with both climbing and erect habits, Rhamnella rubrinervis.</title>
        <authorList>
            <person name="Lu Z."/>
            <person name="Yang Y."/>
            <person name="Zhu X."/>
            <person name="Sun Y."/>
        </authorList>
    </citation>
    <scope>NUCLEOTIDE SEQUENCE</scope>
    <source>
        <strain evidence="10">BYM</strain>
        <tissue evidence="10">Leaf</tissue>
    </source>
</reference>
<dbReference type="FunFam" id="3.80.10.10:FF:000041">
    <property type="entry name" value="LRR receptor-like serine/threonine-protein kinase ERECTA"/>
    <property type="match status" value="1"/>
</dbReference>
<dbReference type="Proteomes" id="UP000796880">
    <property type="component" value="Unassembled WGS sequence"/>
</dbReference>
<sequence length="149" mass="16929">MKFWMAKKDCCSWDGVTCSVVTGHVLRLDINCGWLHGLLHSNSSLFKLRQLQRLNFAFNNFTLSSIPSQLSQLYRLTHLDLSLPSVSGNIPPEISWLTKFPKNFFHLPEIRDLDVSLNDDLVGTLPSTLWNLSELNVLDLSDNNFSGNH</sequence>
<protein>
    <recommendedName>
        <fullName evidence="12">Leucine-rich repeat-containing N-terminal plant-type domain-containing protein</fullName>
    </recommendedName>
</protein>
<keyword evidence="5" id="KW-0677">Repeat</keyword>
<dbReference type="SUPFAM" id="SSF52058">
    <property type="entry name" value="L domain-like"/>
    <property type="match status" value="1"/>
</dbReference>
<evidence type="ECO:0000256" key="2">
    <source>
        <dbReference type="ARBA" id="ARBA00022614"/>
    </source>
</evidence>
<keyword evidence="2" id="KW-0433">Leucine-rich repeat</keyword>
<evidence type="ECO:0008006" key="12">
    <source>
        <dbReference type="Google" id="ProtNLM"/>
    </source>
</evidence>
<dbReference type="OrthoDB" id="1706439at2759"/>
<dbReference type="PANTHER" id="PTHR48061">
    <property type="entry name" value="LEUCINE-RICH REPEAT RECEPTOR PROTEIN KINASE EMS1-LIKE-RELATED"/>
    <property type="match status" value="1"/>
</dbReference>
<dbReference type="AlphaFoldDB" id="A0A8K0MCW6"/>
<name>A0A8K0MCW6_9ROSA</name>
<keyword evidence="3" id="KW-0812">Transmembrane</keyword>
<evidence type="ECO:0000313" key="10">
    <source>
        <dbReference type="EMBL" id="KAF3443044.1"/>
    </source>
</evidence>
<keyword evidence="4" id="KW-0732">Signal</keyword>
<comment type="caution">
    <text evidence="10">The sequence shown here is derived from an EMBL/GenBank/DDBJ whole genome shotgun (WGS) entry which is preliminary data.</text>
</comment>
<keyword evidence="7" id="KW-0472">Membrane</keyword>
<evidence type="ECO:0000256" key="1">
    <source>
        <dbReference type="ARBA" id="ARBA00004479"/>
    </source>
</evidence>
<evidence type="ECO:0000256" key="3">
    <source>
        <dbReference type="ARBA" id="ARBA00022692"/>
    </source>
</evidence>
<evidence type="ECO:0000256" key="5">
    <source>
        <dbReference type="ARBA" id="ARBA00022737"/>
    </source>
</evidence>
<evidence type="ECO:0000256" key="7">
    <source>
        <dbReference type="ARBA" id="ARBA00023136"/>
    </source>
</evidence>
<evidence type="ECO:0000256" key="6">
    <source>
        <dbReference type="ARBA" id="ARBA00022989"/>
    </source>
</evidence>